<reference evidence="2 3" key="1">
    <citation type="submission" date="2016-10" db="EMBL/GenBank/DDBJ databases">
        <authorList>
            <person name="de Groot N.N."/>
        </authorList>
    </citation>
    <scope>NUCLEOTIDE SEQUENCE [LARGE SCALE GENOMIC DNA]</scope>
    <source>
        <strain evidence="2 3">LMG 26867</strain>
    </source>
</reference>
<protein>
    <recommendedName>
        <fullName evidence="1">DUF7673 domain-containing protein</fullName>
    </recommendedName>
</protein>
<dbReference type="EMBL" id="LT629762">
    <property type="protein sequence ID" value="SDT32566.1"/>
    <property type="molecule type" value="Genomic_DNA"/>
</dbReference>
<dbReference type="Pfam" id="PF24720">
    <property type="entry name" value="DUF7673"/>
    <property type="match status" value="1"/>
</dbReference>
<dbReference type="AlphaFoldDB" id="A0A1H1ZH90"/>
<sequence length="163" mass="17973">MIAAQNDTKQGRMVASFLFTLWNAGRDVRSAVTDLWGLDPEITRACAQLFTWLNNNKVFAEQFGSPGASGSAVQRLARWSMTLNRDLASPVDDRATSNFALGLWNDRWLMSDEAVRCSYCLATQLPSNAHVPLEHCDGCEISDFHYPLRDLAAILGTAFGDSA</sequence>
<proteinExistence type="predicted"/>
<organism evidence="2 3">
    <name type="scientific">Pseudomonas prosekii</name>
    <dbReference type="NCBI Taxonomy" id="1148509"/>
    <lineage>
        <taxon>Bacteria</taxon>
        <taxon>Pseudomonadati</taxon>
        <taxon>Pseudomonadota</taxon>
        <taxon>Gammaproteobacteria</taxon>
        <taxon>Pseudomonadales</taxon>
        <taxon>Pseudomonadaceae</taxon>
        <taxon>Pseudomonas</taxon>
    </lineage>
</organism>
<evidence type="ECO:0000313" key="2">
    <source>
        <dbReference type="EMBL" id="SDT32566.1"/>
    </source>
</evidence>
<dbReference type="InterPro" id="IPR056090">
    <property type="entry name" value="DUF7673"/>
</dbReference>
<dbReference type="Proteomes" id="UP000198481">
    <property type="component" value="Chromosome I"/>
</dbReference>
<accession>A0A1H1ZH90</accession>
<gene>
    <name evidence="2" type="ORF">SAMN05216222_3898</name>
</gene>
<feature type="domain" description="DUF7673" evidence="1">
    <location>
        <begin position="3"/>
        <end position="64"/>
    </location>
</feature>
<evidence type="ECO:0000313" key="3">
    <source>
        <dbReference type="Proteomes" id="UP000198481"/>
    </source>
</evidence>
<name>A0A1H1ZH90_9PSED</name>
<evidence type="ECO:0000259" key="1">
    <source>
        <dbReference type="Pfam" id="PF24720"/>
    </source>
</evidence>